<keyword evidence="2" id="KW-1185">Reference proteome</keyword>
<evidence type="ECO:0000313" key="2">
    <source>
        <dbReference type="Proteomes" id="UP000838756"/>
    </source>
</evidence>
<name>A0A8S4QYJ2_9NEOP</name>
<evidence type="ECO:0000313" key="1">
    <source>
        <dbReference type="EMBL" id="CAH2227158.1"/>
    </source>
</evidence>
<proteinExistence type="predicted"/>
<dbReference type="EMBL" id="CAKXAJ010022574">
    <property type="protein sequence ID" value="CAH2227158.1"/>
    <property type="molecule type" value="Genomic_DNA"/>
</dbReference>
<feature type="non-terminal residue" evidence="1">
    <location>
        <position position="84"/>
    </location>
</feature>
<sequence>ELFKRPNNILLRQSEHKSPVNMLDSYGKFHSPLSLTERNRMKEIGYEYIGLALHAMIKNMSPEDTLPISTLLPGKTSSYHHHHE</sequence>
<organism evidence="1 2">
    <name type="scientific">Pararge aegeria aegeria</name>
    <dbReference type="NCBI Taxonomy" id="348720"/>
    <lineage>
        <taxon>Eukaryota</taxon>
        <taxon>Metazoa</taxon>
        <taxon>Ecdysozoa</taxon>
        <taxon>Arthropoda</taxon>
        <taxon>Hexapoda</taxon>
        <taxon>Insecta</taxon>
        <taxon>Pterygota</taxon>
        <taxon>Neoptera</taxon>
        <taxon>Endopterygota</taxon>
        <taxon>Lepidoptera</taxon>
        <taxon>Glossata</taxon>
        <taxon>Ditrysia</taxon>
        <taxon>Papilionoidea</taxon>
        <taxon>Nymphalidae</taxon>
        <taxon>Satyrinae</taxon>
        <taxon>Satyrini</taxon>
        <taxon>Parargina</taxon>
        <taxon>Pararge</taxon>
    </lineage>
</organism>
<accession>A0A8S4QYJ2</accession>
<feature type="non-terminal residue" evidence="1">
    <location>
        <position position="1"/>
    </location>
</feature>
<dbReference type="OrthoDB" id="6924690at2759"/>
<comment type="caution">
    <text evidence="1">The sequence shown here is derived from an EMBL/GenBank/DDBJ whole genome shotgun (WGS) entry which is preliminary data.</text>
</comment>
<reference evidence="1" key="1">
    <citation type="submission" date="2022-03" db="EMBL/GenBank/DDBJ databases">
        <authorList>
            <person name="Lindestad O."/>
        </authorList>
    </citation>
    <scope>NUCLEOTIDE SEQUENCE</scope>
</reference>
<gene>
    <name evidence="1" type="primary">jg14838</name>
    <name evidence="1" type="ORF">PAEG_LOCUS7687</name>
</gene>
<dbReference type="Proteomes" id="UP000838756">
    <property type="component" value="Unassembled WGS sequence"/>
</dbReference>
<protein>
    <submittedName>
        <fullName evidence="1">Jg14838 protein</fullName>
    </submittedName>
</protein>
<dbReference type="AlphaFoldDB" id="A0A8S4QYJ2"/>